<evidence type="ECO:0000313" key="5">
    <source>
        <dbReference type="Proteomes" id="UP000060345"/>
    </source>
</evidence>
<dbReference type="KEGG" id="pfus:ADJ77_05310"/>
<keyword evidence="2" id="KW-1133">Transmembrane helix</keyword>
<accession>A0A0K1NJL8</accession>
<keyword evidence="2" id="KW-0472">Membrane</keyword>
<keyword evidence="6" id="KW-1185">Reference proteome</keyword>
<gene>
    <name evidence="3" type="ORF">ADJ77_05310</name>
    <name evidence="4" type="ORF">J5A51_12405</name>
</gene>
<feature type="transmembrane region" description="Helical" evidence="2">
    <location>
        <begin position="128"/>
        <end position="148"/>
    </location>
</feature>
<feature type="compositionally biased region" description="Basic and acidic residues" evidence="1">
    <location>
        <begin position="1"/>
        <end position="10"/>
    </location>
</feature>
<feature type="compositionally biased region" description="Basic and acidic residues" evidence="1">
    <location>
        <begin position="59"/>
        <end position="81"/>
    </location>
</feature>
<feature type="region of interest" description="Disordered" evidence="1">
    <location>
        <begin position="1"/>
        <end position="87"/>
    </location>
</feature>
<name>A0A0K1NJL8_9BACT</name>
<dbReference type="InterPro" id="IPR045755">
    <property type="entry name" value="FtsL-like"/>
</dbReference>
<evidence type="ECO:0000256" key="1">
    <source>
        <dbReference type="SAM" id="MobiDB-lite"/>
    </source>
</evidence>
<proteinExistence type="predicted"/>
<dbReference type="EMBL" id="CP012074">
    <property type="protein sequence ID" value="AKU69225.1"/>
    <property type="molecule type" value="Genomic_DNA"/>
</dbReference>
<reference evidence="3 5" key="1">
    <citation type="submission" date="2015-07" db="EMBL/GenBank/DDBJ databases">
        <authorList>
            <person name="Noorani M."/>
        </authorList>
    </citation>
    <scope>NUCLEOTIDE SEQUENCE [LARGE SCALE GENOMIC DNA]</scope>
    <source>
        <strain evidence="3 5">W1435</strain>
    </source>
</reference>
<organism evidence="3 5">
    <name type="scientific">Prevotella fusca JCM 17724</name>
    <dbReference type="NCBI Taxonomy" id="1236517"/>
    <lineage>
        <taxon>Bacteria</taxon>
        <taxon>Pseudomonadati</taxon>
        <taxon>Bacteroidota</taxon>
        <taxon>Bacteroidia</taxon>
        <taxon>Bacteroidales</taxon>
        <taxon>Prevotellaceae</taxon>
        <taxon>Prevotella</taxon>
    </lineage>
</organism>
<dbReference type="Proteomes" id="UP000682005">
    <property type="component" value="Chromosome 1"/>
</dbReference>
<protein>
    <submittedName>
        <fullName evidence="3">Uncharacterized protein</fullName>
    </submittedName>
</protein>
<dbReference type="AlphaFoldDB" id="A0A0K1NJL8"/>
<dbReference type="Proteomes" id="UP000060345">
    <property type="component" value="Chromosome 1"/>
</dbReference>
<evidence type="ECO:0000256" key="2">
    <source>
        <dbReference type="SAM" id="Phobius"/>
    </source>
</evidence>
<dbReference type="STRING" id="1236517.ADJ77_05310"/>
<dbReference type="EMBL" id="CP072370">
    <property type="protein sequence ID" value="QUB86856.1"/>
    <property type="molecule type" value="Genomic_DNA"/>
</dbReference>
<evidence type="ECO:0000313" key="4">
    <source>
        <dbReference type="EMBL" id="QUB86856.1"/>
    </source>
</evidence>
<dbReference type="RefSeq" id="WP_050696105.1">
    <property type="nucleotide sequence ID" value="NZ_CP012074.1"/>
</dbReference>
<evidence type="ECO:0000313" key="6">
    <source>
        <dbReference type="Proteomes" id="UP000682005"/>
    </source>
</evidence>
<dbReference type="Pfam" id="PF19579">
    <property type="entry name" value="FtsL_2"/>
    <property type="match status" value="1"/>
</dbReference>
<evidence type="ECO:0000313" key="3">
    <source>
        <dbReference type="EMBL" id="AKU69225.1"/>
    </source>
</evidence>
<reference evidence="4 6" key="2">
    <citation type="submission" date="2021-03" db="EMBL/GenBank/DDBJ databases">
        <title>Human Oral Microbial Genomes.</title>
        <authorList>
            <person name="Johnston C.D."/>
            <person name="Chen T."/>
            <person name="Dewhirst F.E."/>
        </authorList>
    </citation>
    <scope>NUCLEOTIDE SEQUENCE [LARGE SCALE GENOMIC DNA]</scope>
    <source>
        <strain evidence="4 6">W1435</strain>
    </source>
</reference>
<keyword evidence="2" id="KW-0812">Transmembrane</keyword>
<sequence length="212" mass="24862">MNDENDKKYPELTAHPLQEEQTIAREESVHVTEPLSKTETEEESPQTAVSNEDAEPLTEEEKRRLKKEEEKRQREEEKRKEEEDEVNELKAAIAEQAREDEQPQSSNFTLRKILGGDILSARFFRNNIWLIITIVIFVIIYISNRYSVQKYLIEIDKLNTELEDAKYRALSSSSQLTEKTRESHILEILKTQKDSVLKMSDRPPYIINVPEK</sequence>